<keyword evidence="8 12" id="KW-0061">Asparagine biosynthesis</keyword>
<keyword evidence="6 11" id="KW-0547">Nucleotide-binding</keyword>
<evidence type="ECO:0000256" key="10">
    <source>
        <dbReference type="ARBA" id="ARBA00048741"/>
    </source>
</evidence>
<dbReference type="InterPro" id="IPR050795">
    <property type="entry name" value="Asn_Synthetase"/>
</dbReference>
<dbReference type="PANTHER" id="PTHR11772">
    <property type="entry name" value="ASPARAGINE SYNTHETASE"/>
    <property type="match status" value="1"/>
</dbReference>
<feature type="binding site" evidence="13">
    <location>
        <position position="98"/>
    </location>
    <ligand>
        <name>L-glutamine</name>
        <dbReference type="ChEBI" id="CHEBI:58359"/>
    </ligand>
</feature>
<dbReference type="InterPro" id="IPR006426">
    <property type="entry name" value="Asn_synth_AEB"/>
</dbReference>
<keyword evidence="16" id="KW-1185">Reference proteome</keyword>
<dbReference type="EC" id="6.3.5.4" evidence="2"/>
<dbReference type="FunFam" id="3.40.50.620:FF:000263">
    <property type="entry name" value="Asparagine synthetase"/>
    <property type="match status" value="1"/>
</dbReference>
<evidence type="ECO:0000256" key="7">
    <source>
        <dbReference type="ARBA" id="ARBA00022840"/>
    </source>
</evidence>
<keyword evidence="4" id="KW-0436">Ligase</keyword>
<evidence type="ECO:0000256" key="14">
    <source>
        <dbReference type="PIRSR" id="PIRSR001589-3"/>
    </source>
</evidence>
<feature type="domain" description="Glutamine amidotransferase type-2" evidence="15">
    <location>
        <begin position="2"/>
        <end position="186"/>
    </location>
</feature>
<dbReference type="PROSITE" id="PS51278">
    <property type="entry name" value="GATASE_TYPE_2"/>
    <property type="match status" value="1"/>
</dbReference>
<evidence type="ECO:0000259" key="15">
    <source>
        <dbReference type="PROSITE" id="PS51278"/>
    </source>
</evidence>
<evidence type="ECO:0000256" key="8">
    <source>
        <dbReference type="ARBA" id="ARBA00022888"/>
    </source>
</evidence>
<evidence type="ECO:0000313" key="16">
    <source>
        <dbReference type="Proteomes" id="UP000887540"/>
    </source>
</evidence>
<evidence type="ECO:0000256" key="6">
    <source>
        <dbReference type="ARBA" id="ARBA00022741"/>
    </source>
</evidence>
<evidence type="ECO:0000256" key="2">
    <source>
        <dbReference type="ARBA" id="ARBA00012737"/>
    </source>
</evidence>
<evidence type="ECO:0000256" key="9">
    <source>
        <dbReference type="ARBA" id="ARBA00030234"/>
    </source>
</evidence>
<dbReference type="InterPro" id="IPR001962">
    <property type="entry name" value="Asn_synthase"/>
</dbReference>
<keyword evidence="7 11" id="KW-0067">ATP-binding</keyword>
<dbReference type="Pfam" id="PF00733">
    <property type="entry name" value="Asn_synthase"/>
    <property type="match status" value="2"/>
</dbReference>
<accession>A0A914E8B1</accession>
<dbReference type="InterPro" id="IPR029055">
    <property type="entry name" value="Ntn_hydrolases_N"/>
</dbReference>
<evidence type="ECO:0000256" key="4">
    <source>
        <dbReference type="ARBA" id="ARBA00022598"/>
    </source>
</evidence>
<protein>
    <recommendedName>
        <fullName evidence="3">Asparagine synthetase [glutamine-hydrolyzing]</fullName>
        <ecNumber evidence="2">6.3.5.4</ecNumber>
    </recommendedName>
    <alternativeName>
        <fullName evidence="9">Glutamine-dependent asparagine synthetase</fullName>
    </alternativeName>
</protein>
<dbReference type="GO" id="GO:0006529">
    <property type="term" value="P:asparagine biosynthetic process"/>
    <property type="evidence" value="ECO:0007669"/>
    <property type="project" value="UniProtKB-KW"/>
</dbReference>
<dbReference type="GO" id="GO:0005524">
    <property type="term" value="F:ATP binding"/>
    <property type="evidence" value="ECO:0007669"/>
    <property type="project" value="UniProtKB-KW"/>
</dbReference>
<evidence type="ECO:0000256" key="1">
    <source>
        <dbReference type="ARBA" id="ARBA00005187"/>
    </source>
</evidence>
<dbReference type="AlphaFoldDB" id="A0A914E8B1"/>
<dbReference type="Pfam" id="PF13537">
    <property type="entry name" value="GATase_7"/>
    <property type="match status" value="1"/>
</dbReference>
<evidence type="ECO:0000256" key="3">
    <source>
        <dbReference type="ARBA" id="ARBA00021389"/>
    </source>
</evidence>
<feature type="binding site" evidence="13">
    <location>
        <position position="265"/>
    </location>
    <ligand>
        <name>ATP</name>
        <dbReference type="ChEBI" id="CHEBI:30616"/>
    </ligand>
</feature>
<sequence>MCGIWALLGSEYNPSKHEEEFLKIVGRGPDLTVVSEVAPRVWLGFHRLAIVQPGDEPCEQPIVAENLSVVCNGEIYNHLQIKDDSPIKPNDVLNGSSDCAAIIHAFRTHNNNLRKCCASLDGVFAFLMADQEFFYIGRDPIGVRPLFYGQMKTGGLAFGSEIKSIEKFCSRVEYFPPGCCAQISIKNPTEELVFQQYYTIPSSPDRSITVYTAQAIIQKILVDAVEKRLMGNRRFGFMLSGGLDSSLIASIASKFLTHKPIAFSVGFEDSPDLENARLVAKFLNIPHKVLVITPEDCIKIIPEVVYALETFEPLIVRCGVAHYLLCKYISTISDVKVLLSGEGADELFGSYAYMQRAPNPAHLHREILRRLKHLHQYDVLRCDRATSCHGLEIRVPFLDKKFIEFASRLPPSYKLIQKKLEKYVLRSAFEGWLPEEVLWRSKEGFSEALGWLPEEVLWRSKEGFSEALGKTDLGDIVHEHTNRLISDDEFAQRAKLFSWKTPETKEEFWYRALFESFYSMKKLDGIIHTKVYRTAAWQLPEEKENCKDDLLHIETSRFRRRSTGSAKFSGVA</sequence>
<reference evidence="17" key="1">
    <citation type="submission" date="2022-11" db="UniProtKB">
        <authorList>
            <consortium name="WormBaseParasite"/>
        </authorList>
    </citation>
    <scope>IDENTIFICATION</scope>
</reference>
<dbReference type="WBParaSite" id="ACRNAN_scaffold61.g12963.t1">
    <property type="protein sequence ID" value="ACRNAN_scaffold61.g12963.t1"/>
    <property type="gene ID" value="ACRNAN_scaffold61.g12963"/>
</dbReference>
<dbReference type="PIRSF" id="PIRSF001589">
    <property type="entry name" value="Asn_synthetase_glu-h"/>
    <property type="match status" value="1"/>
</dbReference>
<feature type="site" description="Important for beta-aspartyl-AMP intermediate formation" evidence="14">
    <location>
        <position position="342"/>
    </location>
</feature>
<dbReference type="PANTHER" id="PTHR11772:SF23">
    <property type="entry name" value="ASPARAGINE SYNTHETASE [GLUTAMINE-HYDROLYZING]"/>
    <property type="match status" value="1"/>
</dbReference>
<keyword evidence="12" id="KW-0315">Glutamine amidotransferase</keyword>
<dbReference type="Gene3D" id="3.60.20.10">
    <property type="entry name" value="Glutamine Phosphoribosylpyrophosphate, subunit 1, domain 1"/>
    <property type="match status" value="1"/>
</dbReference>
<dbReference type="CDD" id="cd01991">
    <property type="entry name" value="Asn_synthase_B_C"/>
    <property type="match status" value="1"/>
</dbReference>
<name>A0A914E8B1_9BILA</name>
<evidence type="ECO:0000313" key="17">
    <source>
        <dbReference type="WBParaSite" id="ACRNAN_scaffold61.g12963.t1"/>
    </source>
</evidence>
<keyword evidence="5 12" id="KW-0028">Amino-acid biosynthesis</keyword>
<proteinExistence type="predicted"/>
<organism evidence="16 17">
    <name type="scientific">Acrobeloides nanus</name>
    <dbReference type="NCBI Taxonomy" id="290746"/>
    <lineage>
        <taxon>Eukaryota</taxon>
        <taxon>Metazoa</taxon>
        <taxon>Ecdysozoa</taxon>
        <taxon>Nematoda</taxon>
        <taxon>Chromadorea</taxon>
        <taxon>Rhabditida</taxon>
        <taxon>Tylenchina</taxon>
        <taxon>Cephalobomorpha</taxon>
        <taxon>Cephaloboidea</taxon>
        <taxon>Cephalobidae</taxon>
        <taxon>Acrobeloides</taxon>
    </lineage>
</organism>
<dbReference type="InterPro" id="IPR017932">
    <property type="entry name" value="GATase_2_dom"/>
</dbReference>
<dbReference type="GO" id="GO:0004066">
    <property type="term" value="F:asparagine synthase (glutamine-hydrolyzing) activity"/>
    <property type="evidence" value="ECO:0007669"/>
    <property type="project" value="UniProtKB-EC"/>
</dbReference>
<evidence type="ECO:0000256" key="11">
    <source>
        <dbReference type="PIRNR" id="PIRNR001589"/>
    </source>
</evidence>
<dbReference type="InterPro" id="IPR014729">
    <property type="entry name" value="Rossmann-like_a/b/a_fold"/>
</dbReference>
<evidence type="ECO:0000256" key="13">
    <source>
        <dbReference type="PIRSR" id="PIRSR001589-2"/>
    </source>
</evidence>
<dbReference type="SUPFAM" id="SSF52402">
    <property type="entry name" value="Adenine nucleotide alpha hydrolases-like"/>
    <property type="match status" value="1"/>
</dbReference>
<evidence type="ECO:0000256" key="5">
    <source>
        <dbReference type="ARBA" id="ARBA00022605"/>
    </source>
</evidence>
<feature type="active site" description="For GATase activity" evidence="12">
    <location>
        <position position="2"/>
    </location>
</feature>
<feature type="binding site" evidence="13">
    <location>
        <begin position="340"/>
        <end position="341"/>
    </location>
    <ligand>
        <name>ATP</name>
        <dbReference type="ChEBI" id="CHEBI:30616"/>
    </ligand>
</feature>
<dbReference type="Proteomes" id="UP000887540">
    <property type="component" value="Unplaced"/>
</dbReference>
<dbReference type="GO" id="GO:0005829">
    <property type="term" value="C:cytosol"/>
    <property type="evidence" value="ECO:0007669"/>
    <property type="project" value="TreeGrafter"/>
</dbReference>
<comment type="pathway">
    <text evidence="1">Amino-acid biosynthesis; L-asparagine biosynthesis; L-asparagine from L-aspartate (L-Gln route): step 1/1.</text>
</comment>
<dbReference type="Gene3D" id="3.40.50.620">
    <property type="entry name" value="HUPs"/>
    <property type="match status" value="2"/>
</dbReference>
<comment type="catalytic activity">
    <reaction evidence="10">
        <text>L-aspartate + L-glutamine + ATP + H2O = L-asparagine + L-glutamate + AMP + diphosphate + H(+)</text>
        <dbReference type="Rhea" id="RHEA:12228"/>
        <dbReference type="ChEBI" id="CHEBI:15377"/>
        <dbReference type="ChEBI" id="CHEBI:15378"/>
        <dbReference type="ChEBI" id="CHEBI:29985"/>
        <dbReference type="ChEBI" id="CHEBI:29991"/>
        <dbReference type="ChEBI" id="CHEBI:30616"/>
        <dbReference type="ChEBI" id="CHEBI:33019"/>
        <dbReference type="ChEBI" id="CHEBI:58048"/>
        <dbReference type="ChEBI" id="CHEBI:58359"/>
        <dbReference type="ChEBI" id="CHEBI:456215"/>
        <dbReference type="EC" id="6.3.5.4"/>
    </reaction>
</comment>
<dbReference type="SUPFAM" id="SSF56235">
    <property type="entry name" value="N-terminal nucleophile aminohydrolases (Ntn hydrolases)"/>
    <property type="match status" value="1"/>
</dbReference>
<evidence type="ECO:0000256" key="12">
    <source>
        <dbReference type="PIRSR" id="PIRSR001589-1"/>
    </source>
</evidence>